<dbReference type="PANTHER" id="PTHR12560">
    <property type="entry name" value="LONGEVITY ASSURANCE FACTOR 1 LAG1"/>
    <property type="match status" value="1"/>
</dbReference>
<evidence type="ECO:0000256" key="1">
    <source>
        <dbReference type="ARBA" id="ARBA00004477"/>
    </source>
</evidence>
<evidence type="ECO:0000259" key="7">
    <source>
        <dbReference type="PROSITE" id="PS50922"/>
    </source>
</evidence>
<dbReference type="PaxDb" id="3635-A0A1U8LEP0"/>
<evidence type="ECO:0000256" key="3">
    <source>
        <dbReference type="ARBA" id="ARBA00022989"/>
    </source>
</evidence>
<name>A0A1U8LEP0_GOSHI</name>
<dbReference type="KEGG" id="ghi:107926687"/>
<keyword evidence="4 5" id="KW-0472">Membrane</keyword>
<dbReference type="Pfam" id="PF03798">
    <property type="entry name" value="TRAM_LAG1_CLN8"/>
    <property type="match status" value="1"/>
</dbReference>
<dbReference type="PIRSF" id="PIRSF005225">
    <property type="entry name" value="LAG1_LAC1"/>
    <property type="match status" value="1"/>
</dbReference>
<protein>
    <submittedName>
        <fullName evidence="9 10">ASC1-like protein 1 isoform X1</fullName>
    </submittedName>
</protein>
<organism evidence="8 9">
    <name type="scientific">Gossypium hirsutum</name>
    <name type="common">Upland cotton</name>
    <name type="synonym">Gossypium mexicanum</name>
    <dbReference type="NCBI Taxonomy" id="3635"/>
    <lineage>
        <taxon>Eukaryota</taxon>
        <taxon>Viridiplantae</taxon>
        <taxon>Streptophyta</taxon>
        <taxon>Embryophyta</taxon>
        <taxon>Tracheophyta</taxon>
        <taxon>Spermatophyta</taxon>
        <taxon>Magnoliopsida</taxon>
        <taxon>eudicotyledons</taxon>
        <taxon>Gunneridae</taxon>
        <taxon>Pentapetalae</taxon>
        <taxon>rosids</taxon>
        <taxon>malvids</taxon>
        <taxon>Malvales</taxon>
        <taxon>Malvaceae</taxon>
        <taxon>Malvoideae</taxon>
        <taxon>Gossypium</taxon>
    </lineage>
</organism>
<keyword evidence="8" id="KW-1185">Reference proteome</keyword>
<sequence>MHYFLIKFYFSFSEVGSKHDIDFIKLKLKMAVSLNLNHSSFHPICQNKKYSFQFIPLSLSIFFENKQMGLFGLLSSINWDSEFYPQLTDFVYLPFFALFFLFVRLFLDKFIFENLARRLVLGKGHTLHDVQKHDNRKKLNKFKESAWKCIYFFSSELLSIYVAYGEPWLTNSRYFWEGPGKQVWPDQKIKLKLKAYYTYAGGFYIYALFALIFWETRRSDFLVTMVHHIATIILIVLSYVCRFARVGIVTLALHEGSDVFLETAKMSKYSGLEWLASVAFVLFALSWTILRVSLFPFWIIRSTTYEVLLTLDKEKHMVDGSIYYYLFNTLLFCLLVVHIYWWILMIRVIMRQVKSGGQVDDVRSDSEGEDEHED</sequence>
<evidence type="ECO:0000313" key="9">
    <source>
        <dbReference type="RefSeq" id="XP_016713066.2"/>
    </source>
</evidence>
<keyword evidence="2 5" id="KW-0812">Transmembrane</keyword>
<feature type="transmembrane region" description="Helical" evidence="6">
    <location>
        <begin position="226"/>
        <end position="253"/>
    </location>
</feature>
<dbReference type="RefSeq" id="XP_016713067.2">
    <property type="nucleotide sequence ID" value="XM_016857578.2"/>
</dbReference>
<dbReference type="PROSITE" id="PS50922">
    <property type="entry name" value="TLC"/>
    <property type="match status" value="1"/>
</dbReference>
<dbReference type="GeneID" id="107926687"/>
<dbReference type="Proteomes" id="UP000818029">
    <property type="component" value="Chromosome A07"/>
</dbReference>
<dbReference type="GO" id="GO:0005783">
    <property type="term" value="C:endoplasmic reticulum"/>
    <property type="evidence" value="ECO:0000318"/>
    <property type="project" value="GO_Central"/>
</dbReference>
<evidence type="ECO:0000313" key="10">
    <source>
        <dbReference type="RefSeq" id="XP_016713067.2"/>
    </source>
</evidence>
<reference evidence="9 10" key="2">
    <citation type="submission" date="2025-05" db="UniProtKB">
        <authorList>
            <consortium name="RefSeq"/>
        </authorList>
    </citation>
    <scope>IDENTIFICATION</scope>
</reference>
<evidence type="ECO:0000256" key="4">
    <source>
        <dbReference type="ARBA" id="ARBA00023136"/>
    </source>
</evidence>
<reference evidence="8" key="1">
    <citation type="journal article" date="2020" name="Nat. Genet.">
        <title>Genomic diversifications of five Gossypium allopolyploid species and their impact on cotton improvement.</title>
        <authorList>
            <person name="Chen Z.J."/>
            <person name="Sreedasyam A."/>
            <person name="Ando A."/>
            <person name="Song Q."/>
            <person name="De Santiago L.M."/>
            <person name="Hulse-Kemp A.M."/>
            <person name="Ding M."/>
            <person name="Ye W."/>
            <person name="Kirkbride R.C."/>
            <person name="Jenkins J."/>
            <person name="Plott C."/>
            <person name="Lovell J."/>
            <person name="Lin Y.M."/>
            <person name="Vaughn R."/>
            <person name="Liu B."/>
            <person name="Simpson S."/>
            <person name="Scheffler B.E."/>
            <person name="Wen L."/>
            <person name="Saski C.A."/>
            <person name="Grover C.E."/>
            <person name="Hu G."/>
            <person name="Conover J.L."/>
            <person name="Carlson J.W."/>
            <person name="Shu S."/>
            <person name="Boston L.B."/>
            <person name="Williams M."/>
            <person name="Peterson D.G."/>
            <person name="McGee K."/>
            <person name="Jones D.C."/>
            <person name="Wendel J.F."/>
            <person name="Stelly D.M."/>
            <person name="Grimwood J."/>
            <person name="Schmutz J."/>
        </authorList>
    </citation>
    <scope>NUCLEOTIDE SEQUENCE [LARGE SCALE GENOMIC DNA]</scope>
    <source>
        <strain evidence="8">cv. TM-1</strain>
    </source>
</reference>
<gene>
    <name evidence="9 10" type="primary">LOC107926687</name>
</gene>
<dbReference type="RefSeq" id="XP_016713066.2">
    <property type="nucleotide sequence ID" value="XM_016857577.2"/>
</dbReference>
<dbReference type="InterPro" id="IPR016439">
    <property type="entry name" value="Lag1/Lac1-like"/>
</dbReference>
<feature type="transmembrane region" description="Helical" evidence="6">
    <location>
        <begin position="322"/>
        <end position="344"/>
    </location>
</feature>
<dbReference type="SMART" id="SM00724">
    <property type="entry name" value="TLC"/>
    <property type="match status" value="1"/>
</dbReference>
<keyword evidence="3 6" id="KW-1133">Transmembrane helix</keyword>
<evidence type="ECO:0000256" key="5">
    <source>
        <dbReference type="PROSITE-ProRule" id="PRU00205"/>
    </source>
</evidence>
<dbReference type="PANTHER" id="PTHR12560:SF51">
    <property type="entry name" value="ASC1-LIKE PROTEIN ISOFORM X2"/>
    <property type="match status" value="1"/>
</dbReference>
<evidence type="ECO:0000256" key="2">
    <source>
        <dbReference type="ARBA" id="ARBA00022692"/>
    </source>
</evidence>
<feature type="transmembrane region" description="Helical" evidence="6">
    <location>
        <begin position="196"/>
        <end position="214"/>
    </location>
</feature>
<feature type="transmembrane region" description="Helical" evidence="6">
    <location>
        <begin position="90"/>
        <end position="107"/>
    </location>
</feature>
<dbReference type="GO" id="GO:0050291">
    <property type="term" value="F:sphingosine N-acyltransferase activity"/>
    <property type="evidence" value="ECO:0000318"/>
    <property type="project" value="GO_Central"/>
</dbReference>
<dbReference type="AlphaFoldDB" id="A0A1U8LEP0"/>
<feature type="domain" description="TLC" evidence="7">
    <location>
        <begin position="140"/>
        <end position="354"/>
    </location>
</feature>
<dbReference type="GO" id="GO:0046513">
    <property type="term" value="P:ceramide biosynthetic process"/>
    <property type="evidence" value="ECO:0000318"/>
    <property type="project" value="GO_Central"/>
</dbReference>
<feature type="transmembrane region" description="Helical" evidence="6">
    <location>
        <begin position="274"/>
        <end position="300"/>
    </location>
</feature>
<evidence type="ECO:0000313" key="8">
    <source>
        <dbReference type="Proteomes" id="UP000818029"/>
    </source>
</evidence>
<evidence type="ECO:0000256" key="6">
    <source>
        <dbReference type="SAM" id="Phobius"/>
    </source>
</evidence>
<proteinExistence type="predicted"/>
<dbReference type="GO" id="GO:0005789">
    <property type="term" value="C:endoplasmic reticulum membrane"/>
    <property type="evidence" value="ECO:0007669"/>
    <property type="project" value="UniProtKB-SubCell"/>
</dbReference>
<dbReference type="InterPro" id="IPR006634">
    <property type="entry name" value="TLC-dom"/>
</dbReference>
<dbReference type="STRING" id="3635.A0A1U8LEP0"/>
<accession>A0A1U8LEP0</accession>
<comment type="subcellular location">
    <subcellularLocation>
        <location evidence="1">Endoplasmic reticulum membrane</location>
        <topology evidence="1">Multi-pass membrane protein</topology>
    </subcellularLocation>
</comment>